<dbReference type="InterPro" id="IPR003599">
    <property type="entry name" value="Ig_sub"/>
</dbReference>
<dbReference type="Pfam" id="PF07686">
    <property type="entry name" value="V-set"/>
    <property type="match status" value="1"/>
</dbReference>
<proteinExistence type="predicted"/>
<evidence type="ECO:0000313" key="3">
    <source>
        <dbReference type="Proteomes" id="UP000886611"/>
    </source>
</evidence>
<reference evidence="2 3" key="1">
    <citation type="journal article" date="2021" name="Cell">
        <title>Tracing the genetic footprints of vertebrate landing in non-teleost ray-finned fishes.</title>
        <authorList>
            <person name="Bi X."/>
            <person name="Wang K."/>
            <person name="Yang L."/>
            <person name="Pan H."/>
            <person name="Jiang H."/>
            <person name="Wei Q."/>
            <person name="Fang M."/>
            <person name="Yu H."/>
            <person name="Zhu C."/>
            <person name="Cai Y."/>
            <person name="He Y."/>
            <person name="Gan X."/>
            <person name="Zeng H."/>
            <person name="Yu D."/>
            <person name="Zhu Y."/>
            <person name="Jiang H."/>
            <person name="Qiu Q."/>
            <person name="Yang H."/>
            <person name="Zhang Y.E."/>
            <person name="Wang W."/>
            <person name="Zhu M."/>
            <person name="He S."/>
            <person name="Zhang G."/>
        </authorList>
    </citation>
    <scope>NUCLEOTIDE SEQUENCE [LARGE SCALE GENOMIC DNA]</scope>
    <source>
        <strain evidence="2">Bchr_013</strain>
    </source>
</reference>
<dbReference type="InterPro" id="IPR013783">
    <property type="entry name" value="Ig-like_fold"/>
</dbReference>
<dbReference type="EMBL" id="JAATIS010001721">
    <property type="protein sequence ID" value="KAG2465379.1"/>
    <property type="molecule type" value="Genomic_DNA"/>
</dbReference>
<feature type="non-terminal residue" evidence="2">
    <location>
        <position position="155"/>
    </location>
</feature>
<dbReference type="Gene3D" id="2.60.40.10">
    <property type="entry name" value="Immunoglobulins"/>
    <property type="match status" value="1"/>
</dbReference>
<dbReference type="InterPro" id="IPR013106">
    <property type="entry name" value="Ig_V-set"/>
</dbReference>
<accession>A0A8X7XD27</accession>
<dbReference type="FunFam" id="2.60.40.10:FF:001230">
    <property type="entry name" value="Immunoglobulin kappa variable 8-16"/>
    <property type="match status" value="1"/>
</dbReference>
<dbReference type="PANTHER" id="PTHR23267">
    <property type="entry name" value="IMMUNOGLOBULIN LIGHT CHAIN"/>
    <property type="match status" value="1"/>
</dbReference>
<dbReference type="Proteomes" id="UP000886611">
    <property type="component" value="Unassembled WGS sequence"/>
</dbReference>
<evidence type="ECO:0000259" key="1">
    <source>
        <dbReference type="PROSITE" id="PS50835"/>
    </source>
</evidence>
<sequence length="155" mass="17324">MKEVSKRKKVKYTDLVEECCSWKKKKESDGQASDVVLTQTPSMASASLGGDISIKCSASQDINWGLAWYHMTPGQPPRLLIKQGDELYTNVPNRFTGKKSGTDFTMTITGVQAKDAGHYYCQQYNTFPYTVIKSHTKTSMNVTNYILCCRCVTAV</sequence>
<protein>
    <submittedName>
        <fullName evidence="2">KV12 protein</fullName>
    </submittedName>
</protein>
<feature type="non-terminal residue" evidence="2">
    <location>
        <position position="1"/>
    </location>
</feature>
<dbReference type="SMART" id="SM00406">
    <property type="entry name" value="IGv"/>
    <property type="match status" value="1"/>
</dbReference>
<dbReference type="PROSITE" id="PS50835">
    <property type="entry name" value="IG_LIKE"/>
    <property type="match status" value="1"/>
</dbReference>
<dbReference type="InterPro" id="IPR007110">
    <property type="entry name" value="Ig-like_dom"/>
</dbReference>
<name>A0A8X7XD27_POLSE</name>
<evidence type="ECO:0000313" key="2">
    <source>
        <dbReference type="EMBL" id="KAG2465379.1"/>
    </source>
</evidence>
<dbReference type="SUPFAM" id="SSF48726">
    <property type="entry name" value="Immunoglobulin"/>
    <property type="match status" value="1"/>
</dbReference>
<dbReference type="AlphaFoldDB" id="A0A8X7XD27"/>
<dbReference type="SMART" id="SM00409">
    <property type="entry name" value="IG"/>
    <property type="match status" value="1"/>
</dbReference>
<dbReference type="InterPro" id="IPR036179">
    <property type="entry name" value="Ig-like_dom_sf"/>
</dbReference>
<feature type="domain" description="Ig-like" evidence="1">
    <location>
        <begin position="33"/>
        <end position="143"/>
    </location>
</feature>
<dbReference type="InterPro" id="IPR050150">
    <property type="entry name" value="IgV_Light_Chain"/>
</dbReference>
<gene>
    <name evidence="2" type="primary">Kv12_1</name>
    <name evidence="2" type="ORF">GTO96_0017088</name>
</gene>
<comment type="caution">
    <text evidence="2">The sequence shown here is derived from an EMBL/GenBank/DDBJ whole genome shotgun (WGS) entry which is preliminary data.</text>
</comment>
<keyword evidence="3" id="KW-1185">Reference proteome</keyword>
<organism evidence="2 3">
    <name type="scientific">Polypterus senegalus</name>
    <name type="common">Senegal bichir</name>
    <dbReference type="NCBI Taxonomy" id="55291"/>
    <lineage>
        <taxon>Eukaryota</taxon>
        <taxon>Metazoa</taxon>
        <taxon>Chordata</taxon>
        <taxon>Craniata</taxon>
        <taxon>Vertebrata</taxon>
        <taxon>Euteleostomi</taxon>
        <taxon>Actinopterygii</taxon>
        <taxon>Polypteriformes</taxon>
        <taxon>Polypteridae</taxon>
        <taxon>Polypterus</taxon>
    </lineage>
</organism>